<name>B7PPA9_IXOSC</name>
<evidence type="ECO:0000313" key="2">
    <source>
        <dbReference type="EnsemblMetazoa" id="ISCW005679-PA"/>
    </source>
</evidence>
<dbReference type="InParanoid" id="B7PPA9"/>
<dbReference type="Proteomes" id="UP000001555">
    <property type="component" value="Unassembled WGS sequence"/>
</dbReference>
<dbReference type="VEuPathDB" id="VectorBase:ISCI005679"/>
<proteinExistence type="predicted"/>
<evidence type="ECO:0000313" key="3">
    <source>
        <dbReference type="Proteomes" id="UP000001555"/>
    </source>
</evidence>
<sequence length="132" mass="15040">MTQLQAHGDLSICDRKAALESLTPRVTRVACMSIPGYVPDEYFARALAPYGKLVKIERSTHIDRPTVCKGLRTGEREMRPDKPVPNFIRILEHRVTSDYPNVIPICSRCKQQGHLAHLTFYSVLWSTFDFPP</sequence>
<dbReference type="EnsemblMetazoa" id="ISCW005679-RA">
    <property type="protein sequence ID" value="ISCW005679-PA"/>
    <property type="gene ID" value="ISCW005679"/>
</dbReference>
<dbReference type="VEuPathDB" id="VectorBase:ISCW005679"/>
<reference evidence="2" key="2">
    <citation type="submission" date="2020-05" db="UniProtKB">
        <authorList>
            <consortium name="EnsemblMetazoa"/>
        </authorList>
    </citation>
    <scope>IDENTIFICATION</scope>
    <source>
        <strain evidence="2">wikel</strain>
    </source>
</reference>
<dbReference type="EMBL" id="DS756785">
    <property type="protein sequence ID" value="EEC08431.1"/>
    <property type="molecule type" value="Genomic_DNA"/>
</dbReference>
<dbReference type="HOGENOM" id="CLU_1919360_0_0_1"/>
<keyword evidence="3" id="KW-1185">Reference proteome</keyword>
<gene>
    <name evidence="1" type="ORF">IscW_ISCW005679</name>
</gene>
<protein>
    <submittedName>
        <fullName evidence="1 2">Uncharacterized protein</fullName>
    </submittedName>
</protein>
<dbReference type="EMBL" id="ABJB010105537">
    <property type="status" value="NOT_ANNOTATED_CDS"/>
    <property type="molecule type" value="Genomic_DNA"/>
</dbReference>
<dbReference type="PaxDb" id="6945-B7PPA9"/>
<accession>B7PPA9</accession>
<dbReference type="OrthoDB" id="7765028at2759"/>
<evidence type="ECO:0000313" key="1">
    <source>
        <dbReference type="EMBL" id="EEC08431.1"/>
    </source>
</evidence>
<dbReference type="AlphaFoldDB" id="B7PPA9"/>
<dbReference type="VEuPathDB" id="VectorBase:ISCP_014716"/>
<reference evidence="1 3" key="1">
    <citation type="submission" date="2008-03" db="EMBL/GenBank/DDBJ databases">
        <title>Annotation of Ixodes scapularis.</title>
        <authorList>
            <consortium name="Ixodes scapularis Genome Project Consortium"/>
            <person name="Caler E."/>
            <person name="Hannick L.I."/>
            <person name="Bidwell S."/>
            <person name="Joardar V."/>
            <person name="Thiagarajan M."/>
            <person name="Amedeo P."/>
            <person name="Galinsky K.J."/>
            <person name="Schobel S."/>
            <person name="Inman J."/>
            <person name="Hostetler J."/>
            <person name="Miller J."/>
            <person name="Hammond M."/>
            <person name="Megy K."/>
            <person name="Lawson D."/>
            <person name="Kodira C."/>
            <person name="Sutton G."/>
            <person name="Meyer J."/>
            <person name="Hill C.A."/>
            <person name="Birren B."/>
            <person name="Nene V."/>
            <person name="Collins F."/>
            <person name="Alarcon-Chaidez F."/>
            <person name="Wikel S."/>
            <person name="Strausberg R."/>
        </authorList>
    </citation>
    <scope>NUCLEOTIDE SEQUENCE [LARGE SCALE GENOMIC DNA]</scope>
    <source>
        <strain evidence="3">Wikel</strain>
        <strain evidence="1">Wikel colony</strain>
    </source>
</reference>
<organism>
    <name type="scientific">Ixodes scapularis</name>
    <name type="common">Black-legged tick</name>
    <name type="synonym">Deer tick</name>
    <dbReference type="NCBI Taxonomy" id="6945"/>
    <lineage>
        <taxon>Eukaryota</taxon>
        <taxon>Metazoa</taxon>
        <taxon>Ecdysozoa</taxon>
        <taxon>Arthropoda</taxon>
        <taxon>Chelicerata</taxon>
        <taxon>Arachnida</taxon>
        <taxon>Acari</taxon>
        <taxon>Parasitiformes</taxon>
        <taxon>Ixodida</taxon>
        <taxon>Ixodoidea</taxon>
        <taxon>Ixodidae</taxon>
        <taxon>Ixodinae</taxon>
        <taxon>Ixodes</taxon>
    </lineage>
</organism>